<organism evidence="1 2">
    <name type="scientific">Actinomyces weissii</name>
    <dbReference type="NCBI Taxonomy" id="675090"/>
    <lineage>
        <taxon>Bacteria</taxon>
        <taxon>Bacillati</taxon>
        <taxon>Actinomycetota</taxon>
        <taxon>Actinomycetes</taxon>
        <taxon>Actinomycetales</taxon>
        <taxon>Actinomycetaceae</taxon>
        <taxon>Actinomyces</taxon>
    </lineage>
</organism>
<proteinExistence type="predicted"/>
<dbReference type="Proteomes" id="UP000595895">
    <property type="component" value="Chromosome"/>
</dbReference>
<name>A0A7T7M8U6_9ACTO</name>
<evidence type="ECO:0000313" key="2">
    <source>
        <dbReference type="Proteomes" id="UP000595895"/>
    </source>
</evidence>
<evidence type="ECO:0000313" key="1">
    <source>
        <dbReference type="EMBL" id="QQM67010.1"/>
    </source>
</evidence>
<gene>
    <name evidence="1" type="ORF">JG540_08150</name>
</gene>
<dbReference type="Pfam" id="PF11848">
    <property type="entry name" value="DUF3368"/>
    <property type="match status" value="1"/>
</dbReference>
<accession>A0A7T7M8U6</accession>
<sequence length="129" mass="14257">MAERPFVWDATGLLYAIACGRLDWLLDAAGRGRHHVVPLKVAEELARKGMSFPDGQMEVRDLEDLDDILLLAHWQKLMGVRGEHNAGEAWVAALAQSLGGVAVVDDQKVRKVIRRNKADLAVHGVLWAI</sequence>
<dbReference type="KEGG" id="awe:JG540_08150"/>
<reference evidence="1 2" key="1">
    <citation type="submission" date="2020-12" db="EMBL/GenBank/DDBJ databases">
        <authorList>
            <person name="Zhou J."/>
        </authorList>
    </citation>
    <scope>NUCLEOTIDE SEQUENCE [LARGE SCALE GENOMIC DNA]</scope>
    <source>
        <strain evidence="1 2">CCUG 61299</strain>
    </source>
</reference>
<dbReference type="InterPro" id="IPR021799">
    <property type="entry name" value="PIN-like_prokaryotic"/>
</dbReference>
<dbReference type="RefSeq" id="WP_200275239.1">
    <property type="nucleotide sequence ID" value="NZ_CP066802.1"/>
</dbReference>
<evidence type="ECO:0008006" key="3">
    <source>
        <dbReference type="Google" id="ProtNLM"/>
    </source>
</evidence>
<dbReference type="AlphaFoldDB" id="A0A7T7M8U6"/>
<protein>
    <recommendedName>
        <fullName evidence="3">PIN domain-containing protein</fullName>
    </recommendedName>
</protein>
<dbReference type="EMBL" id="CP066802">
    <property type="protein sequence ID" value="QQM67010.1"/>
    <property type="molecule type" value="Genomic_DNA"/>
</dbReference>
<keyword evidence="2" id="KW-1185">Reference proteome</keyword>